<feature type="domain" description="Lipid A biosynthesis N-terminal" evidence="2">
    <location>
        <begin position="27"/>
        <end position="98"/>
    </location>
</feature>
<reference evidence="3 4" key="1">
    <citation type="submission" date="2019-09" db="EMBL/GenBank/DDBJ databases">
        <title>YIM 132548 draft genome.</title>
        <authorList>
            <person name="Jiang L."/>
        </authorList>
    </citation>
    <scope>NUCLEOTIDE SEQUENCE [LARGE SCALE GENOMIC DNA]</scope>
    <source>
        <strain evidence="3 4">YIM 132548</strain>
    </source>
</reference>
<sequence>MLIEISDHLRGYFYDVFVTRFDFWLVFGILAQLIFGSRFILQWIASERAGRSVMPLSFWFLSIVGGLMTLVYGFVRREPVIIIGQGLSTGIYLRNLSLIFRERRRRLQGEAAARRAGSAAPDGGA</sequence>
<comment type="caution">
    <text evidence="3">The sequence shown here is derived from an EMBL/GenBank/DDBJ whole genome shotgun (WGS) entry which is preliminary data.</text>
</comment>
<name>A0A6N6MPR1_9HYPH</name>
<dbReference type="EMBL" id="VZZJ01000027">
    <property type="protein sequence ID" value="KAB1070488.1"/>
    <property type="molecule type" value="Genomic_DNA"/>
</dbReference>
<dbReference type="InterPro" id="IPR014546">
    <property type="entry name" value="UCP028440_lipidA_biosyn"/>
</dbReference>
<dbReference type="SMART" id="SM01259">
    <property type="entry name" value="LAB_N"/>
    <property type="match status" value="1"/>
</dbReference>
<dbReference type="Proteomes" id="UP000441523">
    <property type="component" value="Unassembled WGS sequence"/>
</dbReference>
<feature type="transmembrane region" description="Helical" evidence="1">
    <location>
        <begin position="53"/>
        <end position="75"/>
    </location>
</feature>
<dbReference type="AlphaFoldDB" id="A0A6N6MPR1"/>
<gene>
    <name evidence="3" type="ORF">F6X51_22410</name>
</gene>
<keyword evidence="1" id="KW-0812">Transmembrane</keyword>
<keyword evidence="4" id="KW-1185">Reference proteome</keyword>
<dbReference type="Pfam" id="PF07578">
    <property type="entry name" value="LAB_N"/>
    <property type="match status" value="1"/>
</dbReference>
<feature type="transmembrane region" description="Helical" evidence="1">
    <location>
        <begin position="23"/>
        <end position="41"/>
    </location>
</feature>
<proteinExistence type="predicted"/>
<dbReference type="GO" id="GO:0008915">
    <property type="term" value="F:lipid-A-disaccharide synthase activity"/>
    <property type="evidence" value="ECO:0007669"/>
    <property type="project" value="InterPro"/>
</dbReference>
<accession>A0A6N6MPR1</accession>
<dbReference type="RefSeq" id="WP_150965903.1">
    <property type="nucleotide sequence ID" value="NZ_VZZJ01000027.1"/>
</dbReference>
<dbReference type="Gene3D" id="1.20.1280.290">
    <property type="match status" value="1"/>
</dbReference>
<protein>
    <recommendedName>
        <fullName evidence="2">Lipid A biosynthesis N-terminal domain-containing protein</fullName>
    </recommendedName>
</protein>
<organism evidence="3 4">
    <name type="scientific">Methylobacterium planeticum</name>
    <dbReference type="NCBI Taxonomy" id="2615211"/>
    <lineage>
        <taxon>Bacteria</taxon>
        <taxon>Pseudomonadati</taxon>
        <taxon>Pseudomonadota</taxon>
        <taxon>Alphaproteobacteria</taxon>
        <taxon>Hyphomicrobiales</taxon>
        <taxon>Methylobacteriaceae</taxon>
        <taxon>Methylobacterium</taxon>
    </lineage>
</organism>
<dbReference type="GO" id="GO:0009245">
    <property type="term" value="P:lipid A biosynthetic process"/>
    <property type="evidence" value="ECO:0007669"/>
    <property type="project" value="InterPro"/>
</dbReference>
<dbReference type="PIRSF" id="PIRSF028440">
    <property type="entry name" value="UCP_LAB_N"/>
    <property type="match status" value="1"/>
</dbReference>
<dbReference type="GO" id="GO:0016020">
    <property type="term" value="C:membrane"/>
    <property type="evidence" value="ECO:0007669"/>
    <property type="project" value="GOC"/>
</dbReference>
<dbReference type="InterPro" id="IPR011499">
    <property type="entry name" value="Lipid_A_biosynth_N"/>
</dbReference>
<evidence type="ECO:0000313" key="3">
    <source>
        <dbReference type="EMBL" id="KAB1070488.1"/>
    </source>
</evidence>
<keyword evidence="1" id="KW-1133">Transmembrane helix</keyword>
<evidence type="ECO:0000256" key="1">
    <source>
        <dbReference type="SAM" id="Phobius"/>
    </source>
</evidence>
<keyword evidence="1" id="KW-0472">Membrane</keyword>
<evidence type="ECO:0000313" key="4">
    <source>
        <dbReference type="Proteomes" id="UP000441523"/>
    </source>
</evidence>
<evidence type="ECO:0000259" key="2">
    <source>
        <dbReference type="SMART" id="SM01259"/>
    </source>
</evidence>